<proteinExistence type="predicted"/>
<organism evidence="1 2">
    <name type="scientific">Ixodes persulcatus</name>
    <name type="common">Taiga tick</name>
    <dbReference type="NCBI Taxonomy" id="34615"/>
    <lineage>
        <taxon>Eukaryota</taxon>
        <taxon>Metazoa</taxon>
        <taxon>Ecdysozoa</taxon>
        <taxon>Arthropoda</taxon>
        <taxon>Chelicerata</taxon>
        <taxon>Arachnida</taxon>
        <taxon>Acari</taxon>
        <taxon>Parasitiformes</taxon>
        <taxon>Ixodida</taxon>
        <taxon>Ixodoidea</taxon>
        <taxon>Ixodidae</taxon>
        <taxon>Ixodinae</taxon>
        <taxon>Ixodes</taxon>
    </lineage>
</organism>
<dbReference type="EMBL" id="JABSTQ010009659">
    <property type="protein sequence ID" value="KAG0427040.1"/>
    <property type="molecule type" value="Genomic_DNA"/>
</dbReference>
<gene>
    <name evidence="1" type="ORF">HPB47_025882</name>
</gene>
<evidence type="ECO:0000313" key="1">
    <source>
        <dbReference type="EMBL" id="KAG0427040.1"/>
    </source>
</evidence>
<accession>A0AC60Q2N6</accession>
<keyword evidence="2" id="KW-1185">Reference proteome</keyword>
<sequence length="319" mass="35688">MSRLAYVVPSLKLGSQTGEKADVPKKAREALDIPLLPRHMHPKHHAERRAARTKAPRKQLKNTEGVVYLDAARHGKGRDAMAAAVVDKQGKIIASCSVMTPEPEVGVEVAIALAIRTQQQTAIRSFANRRISPVTRRVFGDLQTHHRVKLIWTPAHSSLPGNNRANDAARGLTRRAGTTSEPFNESWLGGDRLVTFRDILDHYASERLRYPPARFSLDRKQATARRRPQTDTYPSPAKLSRWYPDRNKGECKLCGGRANPHHMVWECNKIDRQAQPLLTQIIDLKSWEAILLSTDPHVQTESVRLAKDAGGIQGIRTVV</sequence>
<name>A0AC60Q2N6_IXOPE</name>
<evidence type="ECO:0000313" key="2">
    <source>
        <dbReference type="Proteomes" id="UP000805193"/>
    </source>
</evidence>
<dbReference type="Proteomes" id="UP000805193">
    <property type="component" value="Unassembled WGS sequence"/>
</dbReference>
<comment type="caution">
    <text evidence="1">The sequence shown here is derived from an EMBL/GenBank/DDBJ whole genome shotgun (WGS) entry which is preliminary data.</text>
</comment>
<protein>
    <submittedName>
        <fullName evidence="1">Uncharacterized protein</fullName>
    </submittedName>
</protein>
<reference evidence="1 2" key="1">
    <citation type="journal article" date="2020" name="Cell">
        <title>Large-Scale Comparative Analyses of Tick Genomes Elucidate Their Genetic Diversity and Vector Capacities.</title>
        <authorList>
            <consortium name="Tick Genome and Microbiome Consortium (TIGMIC)"/>
            <person name="Jia N."/>
            <person name="Wang J."/>
            <person name="Shi W."/>
            <person name="Du L."/>
            <person name="Sun Y."/>
            <person name="Zhan W."/>
            <person name="Jiang J.F."/>
            <person name="Wang Q."/>
            <person name="Zhang B."/>
            <person name="Ji P."/>
            <person name="Bell-Sakyi L."/>
            <person name="Cui X.M."/>
            <person name="Yuan T.T."/>
            <person name="Jiang B.G."/>
            <person name="Yang W.F."/>
            <person name="Lam T.T."/>
            <person name="Chang Q.C."/>
            <person name="Ding S.J."/>
            <person name="Wang X.J."/>
            <person name="Zhu J.G."/>
            <person name="Ruan X.D."/>
            <person name="Zhao L."/>
            <person name="Wei J.T."/>
            <person name="Ye R.Z."/>
            <person name="Que T.C."/>
            <person name="Du C.H."/>
            <person name="Zhou Y.H."/>
            <person name="Cheng J.X."/>
            <person name="Dai P.F."/>
            <person name="Guo W.B."/>
            <person name="Han X.H."/>
            <person name="Huang E.J."/>
            <person name="Li L.F."/>
            <person name="Wei W."/>
            <person name="Gao Y.C."/>
            <person name="Liu J.Z."/>
            <person name="Shao H.Z."/>
            <person name="Wang X."/>
            <person name="Wang C.C."/>
            <person name="Yang T.C."/>
            <person name="Huo Q.B."/>
            <person name="Li W."/>
            <person name="Chen H.Y."/>
            <person name="Chen S.E."/>
            <person name="Zhou L.G."/>
            <person name="Ni X.B."/>
            <person name="Tian J.H."/>
            <person name="Sheng Y."/>
            <person name="Liu T."/>
            <person name="Pan Y.S."/>
            <person name="Xia L.Y."/>
            <person name="Li J."/>
            <person name="Zhao F."/>
            <person name="Cao W.C."/>
        </authorList>
    </citation>
    <scope>NUCLEOTIDE SEQUENCE [LARGE SCALE GENOMIC DNA]</scope>
    <source>
        <strain evidence="1">Iper-2018</strain>
    </source>
</reference>